<accession>A0A9D2NYR4</accession>
<dbReference type="AlphaFoldDB" id="A0A9D2NYR4"/>
<dbReference type="Pfam" id="PF20124">
    <property type="entry name" value="DUF6514"/>
    <property type="match status" value="1"/>
</dbReference>
<comment type="caution">
    <text evidence="1">The sequence shown here is derived from an EMBL/GenBank/DDBJ whole genome shotgun (WGS) entry which is preliminary data.</text>
</comment>
<sequence length="109" mass="12562">MREEDEVCPQPGALWETCGALEEQLLPGSGGETLWSYWVVEEQWYRPELGWYPTCGLQVCRMTAEGRRMWGILHDVAVERRLVQELAARFCRCGLSPTHLRDVVEDLLP</sequence>
<dbReference type="EMBL" id="DWWJ01000008">
    <property type="protein sequence ID" value="HJC40031.1"/>
    <property type="molecule type" value="Genomic_DNA"/>
</dbReference>
<reference evidence="1" key="2">
    <citation type="submission" date="2021-04" db="EMBL/GenBank/DDBJ databases">
        <authorList>
            <person name="Gilroy R."/>
        </authorList>
    </citation>
    <scope>NUCLEOTIDE SEQUENCE</scope>
    <source>
        <strain evidence="1">CHK186-1790</strain>
    </source>
</reference>
<evidence type="ECO:0000313" key="2">
    <source>
        <dbReference type="Proteomes" id="UP000823882"/>
    </source>
</evidence>
<reference evidence="1" key="1">
    <citation type="journal article" date="2021" name="PeerJ">
        <title>Extensive microbial diversity within the chicken gut microbiome revealed by metagenomics and culture.</title>
        <authorList>
            <person name="Gilroy R."/>
            <person name="Ravi A."/>
            <person name="Getino M."/>
            <person name="Pursley I."/>
            <person name="Horton D.L."/>
            <person name="Alikhan N.F."/>
            <person name="Baker D."/>
            <person name="Gharbi K."/>
            <person name="Hall N."/>
            <person name="Watson M."/>
            <person name="Adriaenssens E.M."/>
            <person name="Foster-Nyarko E."/>
            <person name="Jarju S."/>
            <person name="Secka A."/>
            <person name="Antonio M."/>
            <person name="Oren A."/>
            <person name="Chaudhuri R.R."/>
            <person name="La Ragione R."/>
            <person name="Hildebrand F."/>
            <person name="Pallen M.J."/>
        </authorList>
    </citation>
    <scope>NUCLEOTIDE SEQUENCE</scope>
    <source>
        <strain evidence="1">CHK186-1790</strain>
    </source>
</reference>
<dbReference type="InterPro" id="IPR017016">
    <property type="entry name" value="UCP033595"/>
</dbReference>
<proteinExistence type="predicted"/>
<organism evidence="1 2">
    <name type="scientific">Candidatus Intestinimonas pullistercoris</name>
    <dbReference type="NCBI Taxonomy" id="2838623"/>
    <lineage>
        <taxon>Bacteria</taxon>
        <taxon>Bacillati</taxon>
        <taxon>Bacillota</taxon>
        <taxon>Clostridia</taxon>
        <taxon>Eubacteriales</taxon>
        <taxon>Intestinimonas</taxon>
    </lineage>
</organism>
<evidence type="ECO:0000313" key="1">
    <source>
        <dbReference type="EMBL" id="HJC40031.1"/>
    </source>
</evidence>
<gene>
    <name evidence="1" type="ORF">H9701_00570</name>
</gene>
<dbReference type="Proteomes" id="UP000823882">
    <property type="component" value="Unassembled WGS sequence"/>
</dbReference>
<name>A0A9D2NYR4_9FIRM</name>
<protein>
    <submittedName>
        <fullName evidence="1">Uncharacterized protein</fullName>
    </submittedName>
</protein>